<feature type="domain" description="FAD-binding" evidence="7">
    <location>
        <begin position="2"/>
        <end position="333"/>
    </location>
</feature>
<dbReference type="SUPFAM" id="SSF51905">
    <property type="entry name" value="FAD/NAD(P)-binding domain"/>
    <property type="match status" value="1"/>
</dbReference>
<keyword evidence="5" id="KW-0503">Monooxygenase</keyword>
<evidence type="ECO:0000313" key="8">
    <source>
        <dbReference type="EMBL" id="KAL2785543.1"/>
    </source>
</evidence>
<dbReference type="PANTHER" id="PTHR13789">
    <property type="entry name" value="MONOOXYGENASE"/>
    <property type="match status" value="1"/>
</dbReference>
<dbReference type="InterPro" id="IPR050493">
    <property type="entry name" value="FAD-dep_Monooxygenase_BioMet"/>
</dbReference>
<keyword evidence="6" id="KW-0732">Signal</keyword>
<comment type="similarity">
    <text evidence="1">Belongs to the paxM FAD-dependent monooxygenase family.</text>
</comment>
<evidence type="ECO:0000256" key="1">
    <source>
        <dbReference type="ARBA" id="ARBA00007992"/>
    </source>
</evidence>
<dbReference type="PRINTS" id="PR00420">
    <property type="entry name" value="RNGMNOXGNASE"/>
</dbReference>
<feature type="chain" id="PRO_5045634756" evidence="6">
    <location>
        <begin position="21"/>
        <end position="416"/>
    </location>
</feature>
<evidence type="ECO:0000256" key="3">
    <source>
        <dbReference type="ARBA" id="ARBA00022827"/>
    </source>
</evidence>
<protein>
    <submittedName>
        <fullName evidence="8">FAD/NAD(P)-binding domain-containing protein</fullName>
    </submittedName>
</protein>
<evidence type="ECO:0000256" key="6">
    <source>
        <dbReference type="SAM" id="SignalP"/>
    </source>
</evidence>
<dbReference type="Pfam" id="PF01494">
    <property type="entry name" value="FAD_binding_3"/>
    <property type="match status" value="1"/>
</dbReference>
<keyword evidence="2" id="KW-0285">Flavoprotein</keyword>
<keyword evidence="9" id="KW-1185">Reference proteome</keyword>
<gene>
    <name evidence="8" type="ORF">BJX66DRAFT_329220</name>
</gene>
<keyword evidence="3" id="KW-0274">FAD</keyword>
<dbReference type="EMBL" id="JBFTWV010000141">
    <property type="protein sequence ID" value="KAL2785543.1"/>
    <property type="molecule type" value="Genomic_DNA"/>
</dbReference>
<dbReference type="Proteomes" id="UP001610563">
    <property type="component" value="Unassembled WGS sequence"/>
</dbReference>
<dbReference type="PANTHER" id="PTHR13789:SF309">
    <property type="entry name" value="PUTATIVE (AFU_ORTHOLOGUE AFUA_6G14510)-RELATED"/>
    <property type="match status" value="1"/>
</dbReference>
<organism evidence="8 9">
    <name type="scientific">Aspergillus keveii</name>
    <dbReference type="NCBI Taxonomy" id="714993"/>
    <lineage>
        <taxon>Eukaryota</taxon>
        <taxon>Fungi</taxon>
        <taxon>Dikarya</taxon>
        <taxon>Ascomycota</taxon>
        <taxon>Pezizomycotina</taxon>
        <taxon>Eurotiomycetes</taxon>
        <taxon>Eurotiomycetidae</taxon>
        <taxon>Eurotiales</taxon>
        <taxon>Aspergillaceae</taxon>
        <taxon>Aspergillus</taxon>
        <taxon>Aspergillus subgen. Nidulantes</taxon>
    </lineage>
</organism>
<proteinExistence type="inferred from homology"/>
<reference evidence="8 9" key="1">
    <citation type="submission" date="2024-07" db="EMBL/GenBank/DDBJ databases">
        <title>Section-level genome sequencing and comparative genomics of Aspergillus sections Usti and Cavernicolus.</title>
        <authorList>
            <consortium name="Lawrence Berkeley National Laboratory"/>
            <person name="Nybo J.L."/>
            <person name="Vesth T.C."/>
            <person name="Theobald S."/>
            <person name="Frisvad J.C."/>
            <person name="Larsen T.O."/>
            <person name="Kjaerboelling I."/>
            <person name="Rothschild-Mancinelli K."/>
            <person name="Lyhne E.K."/>
            <person name="Kogle M.E."/>
            <person name="Barry K."/>
            <person name="Clum A."/>
            <person name="Na H."/>
            <person name="Ledsgaard L."/>
            <person name="Lin J."/>
            <person name="Lipzen A."/>
            <person name="Kuo A."/>
            <person name="Riley R."/>
            <person name="Mondo S."/>
            <person name="Labutti K."/>
            <person name="Haridas S."/>
            <person name="Pangalinan J."/>
            <person name="Salamov A.A."/>
            <person name="Simmons B.A."/>
            <person name="Magnuson J.K."/>
            <person name="Chen J."/>
            <person name="Drula E."/>
            <person name="Henrissat B."/>
            <person name="Wiebenga A."/>
            <person name="Lubbers R.J."/>
            <person name="Gomes A.C."/>
            <person name="Makela M.R."/>
            <person name="Stajich J."/>
            <person name="Grigoriev I.V."/>
            <person name="Mortensen U.H."/>
            <person name="De Vries R.P."/>
            <person name="Baker S.E."/>
            <person name="Andersen M.R."/>
        </authorList>
    </citation>
    <scope>NUCLEOTIDE SEQUENCE [LARGE SCALE GENOMIC DNA]</scope>
    <source>
        <strain evidence="8 9">CBS 209.92</strain>
    </source>
</reference>
<dbReference type="InterPro" id="IPR036188">
    <property type="entry name" value="FAD/NAD-bd_sf"/>
</dbReference>
<feature type="signal peptide" evidence="6">
    <location>
        <begin position="1"/>
        <end position="20"/>
    </location>
</feature>
<dbReference type="InterPro" id="IPR002938">
    <property type="entry name" value="FAD-bd"/>
</dbReference>
<evidence type="ECO:0000313" key="9">
    <source>
        <dbReference type="Proteomes" id="UP001610563"/>
    </source>
</evidence>
<evidence type="ECO:0000259" key="7">
    <source>
        <dbReference type="Pfam" id="PF01494"/>
    </source>
</evidence>
<evidence type="ECO:0000256" key="4">
    <source>
        <dbReference type="ARBA" id="ARBA00023002"/>
    </source>
</evidence>
<dbReference type="Gene3D" id="3.50.50.60">
    <property type="entry name" value="FAD/NAD(P)-binding domain"/>
    <property type="match status" value="1"/>
</dbReference>
<sequence>MKVIIVGAGLGGLTAALAFAQHDHEVIILERREELSPQGGSIMIRSGACNVLHQLGLEADLEAMSDRVPTTLVRDMKTGEVIKRYPVEVSETPAWGTTRLDLMHLLYRKVVEAGVDVRFWHFVVDIHDDTDSEPPYVDLVDGEQIQADIILVADGIKSRLRDRVLSLSDDSYDPIVSDTTFYGFNVAASDLKRHPGTARLTGQTDVNIWKGECGYVVTRHNSKTEHVSFLYGVQSATDQKELWDEDGDIEYVRRIFEGSCSELTVPLHIAQGCDRWRLAEMPRIPRWTTNTGRVILLGDSAHAMHPNAGQGYSQIVEDIAVLTFLIHDDEMGQRPLREITNIWQDIRKPRVERISSFSNWKTKWFSGELAAFTKKGDWGEDARSLKNISPNMDAAFESAAFLKWVLDFDAPAEVLV</sequence>
<accession>A0ABR4FQK5</accession>
<keyword evidence="4" id="KW-0560">Oxidoreductase</keyword>
<evidence type="ECO:0000256" key="2">
    <source>
        <dbReference type="ARBA" id="ARBA00022630"/>
    </source>
</evidence>
<evidence type="ECO:0000256" key="5">
    <source>
        <dbReference type="ARBA" id="ARBA00023033"/>
    </source>
</evidence>
<name>A0ABR4FQK5_9EURO</name>
<comment type="caution">
    <text evidence="8">The sequence shown here is derived from an EMBL/GenBank/DDBJ whole genome shotgun (WGS) entry which is preliminary data.</text>
</comment>